<name>A0A5D4H841_9SPHI</name>
<dbReference type="AlphaFoldDB" id="A0A5D4H841"/>
<dbReference type="PROSITE" id="PS00067">
    <property type="entry name" value="3HCDH"/>
    <property type="match status" value="1"/>
</dbReference>
<evidence type="ECO:0000313" key="7">
    <source>
        <dbReference type="Proteomes" id="UP000322362"/>
    </source>
</evidence>
<evidence type="ECO:0000256" key="2">
    <source>
        <dbReference type="ARBA" id="ARBA00023002"/>
    </source>
</evidence>
<gene>
    <name evidence="6" type="ORF">FXV77_12880</name>
</gene>
<dbReference type="GO" id="GO:0016616">
    <property type="term" value="F:oxidoreductase activity, acting on the CH-OH group of donors, NAD or NADP as acceptor"/>
    <property type="evidence" value="ECO:0007669"/>
    <property type="project" value="InterPro"/>
</dbReference>
<dbReference type="Gene3D" id="1.10.1040.10">
    <property type="entry name" value="N-(1-d-carboxylethyl)-l-norvaline Dehydrogenase, domain 2"/>
    <property type="match status" value="1"/>
</dbReference>
<proteinExistence type="inferred from homology"/>
<dbReference type="InterPro" id="IPR008927">
    <property type="entry name" value="6-PGluconate_DH-like_C_sf"/>
</dbReference>
<comment type="similarity">
    <text evidence="1">Belongs to the 3-hydroxyacyl-CoA dehydrogenase family.</text>
</comment>
<dbReference type="InterPro" id="IPR006176">
    <property type="entry name" value="3-OHacyl-CoA_DH_NAD-bd"/>
</dbReference>
<protein>
    <submittedName>
        <fullName evidence="6">3-hydroxyacyl-CoA dehydrogenase family protein</fullName>
    </submittedName>
</protein>
<dbReference type="InterPro" id="IPR013328">
    <property type="entry name" value="6PGD_dom2"/>
</dbReference>
<evidence type="ECO:0000256" key="3">
    <source>
        <dbReference type="PIRSR" id="PIRSR000105-1"/>
    </source>
</evidence>
<dbReference type="PANTHER" id="PTHR48075:SF5">
    <property type="entry name" value="3-HYDROXYBUTYRYL-COA DEHYDROGENASE"/>
    <property type="match status" value="1"/>
</dbReference>
<dbReference type="EMBL" id="VTAV01000008">
    <property type="protein sequence ID" value="TYR35605.1"/>
    <property type="molecule type" value="Genomic_DNA"/>
</dbReference>
<organism evidence="6 7">
    <name type="scientific">Sphingobacterium phlebotomi</name>
    <dbReference type="NCBI Taxonomy" id="2605433"/>
    <lineage>
        <taxon>Bacteria</taxon>
        <taxon>Pseudomonadati</taxon>
        <taxon>Bacteroidota</taxon>
        <taxon>Sphingobacteriia</taxon>
        <taxon>Sphingobacteriales</taxon>
        <taxon>Sphingobacteriaceae</taxon>
        <taxon>Sphingobacterium</taxon>
    </lineage>
</organism>
<evidence type="ECO:0000256" key="1">
    <source>
        <dbReference type="ARBA" id="ARBA00009463"/>
    </source>
</evidence>
<feature type="site" description="Important for catalytic activity" evidence="3">
    <location>
        <position position="144"/>
    </location>
</feature>
<dbReference type="Proteomes" id="UP000322362">
    <property type="component" value="Unassembled WGS sequence"/>
</dbReference>
<dbReference type="PANTHER" id="PTHR48075">
    <property type="entry name" value="3-HYDROXYACYL-COA DEHYDROGENASE FAMILY PROTEIN"/>
    <property type="match status" value="1"/>
</dbReference>
<dbReference type="GO" id="GO:0070403">
    <property type="term" value="F:NAD+ binding"/>
    <property type="evidence" value="ECO:0007669"/>
    <property type="project" value="InterPro"/>
</dbReference>
<comment type="caution">
    <text evidence="6">The sequence shown here is derived from an EMBL/GenBank/DDBJ whole genome shotgun (WGS) entry which is preliminary data.</text>
</comment>
<dbReference type="RefSeq" id="WP_148919631.1">
    <property type="nucleotide sequence ID" value="NZ_VTAV01000008.1"/>
</dbReference>
<dbReference type="SUPFAM" id="SSF51735">
    <property type="entry name" value="NAD(P)-binding Rossmann-fold domains"/>
    <property type="match status" value="1"/>
</dbReference>
<keyword evidence="2" id="KW-0560">Oxidoreductase</keyword>
<dbReference type="InterPro" id="IPR022694">
    <property type="entry name" value="3-OHacyl-CoA_DH"/>
</dbReference>
<reference evidence="6 7" key="1">
    <citation type="submission" date="2019-08" db="EMBL/GenBank/DDBJ databases">
        <title>Phlebobacter frassis gen. nov. sp. nov., a new member of family Sphingobacteriaceae isolated from sand fly rearing media.</title>
        <authorList>
            <person name="Kakumanu M.L."/>
            <person name="Marayati B.F."/>
            <person name="Wada-Katsumata A."/>
            <person name="Wasserberg G."/>
            <person name="Schal C."/>
            <person name="Apperson C.S."/>
            <person name="Ponnusamy L."/>
        </authorList>
    </citation>
    <scope>NUCLEOTIDE SEQUENCE [LARGE SCALE GENOMIC DNA]</scope>
    <source>
        <strain evidence="6 7">SSI9</strain>
    </source>
</reference>
<dbReference type="SUPFAM" id="SSF48179">
    <property type="entry name" value="6-phosphogluconate dehydrogenase C-terminal domain-like"/>
    <property type="match status" value="1"/>
</dbReference>
<feature type="domain" description="3-hydroxyacyl-CoA dehydrogenase C-terminal" evidence="4">
    <location>
        <begin position="191"/>
        <end position="289"/>
    </location>
</feature>
<dbReference type="Pfam" id="PF00725">
    <property type="entry name" value="3HCDH"/>
    <property type="match status" value="1"/>
</dbReference>
<dbReference type="Gene3D" id="3.40.50.720">
    <property type="entry name" value="NAD(P)-binding Rossmann-like Domain"/>
    <property type="match status" value="1"/>
</dbReference>
<sequence length="334" mass="37586">MQINVSANVEVAVVGLGLMGCSIVVSLLASGHQVVALAPILGEKEKAINHIVDLLRHADRSNLLSKGLSASVEALKVTDDYRDIATCKFVQECVIEDKEIKKVVYEKIEEQVSGDTIIATNTSAIPISELQTFVSHPNRFIGVHWAEPAYMTRFLEVTCGVKTGTDTATYVMQLGGIWGKEPTLLKKDIRGFITNRLMYAVYREALTLVENGDATMEDADKVFRYDVGSWITLMGIFRRLDFTGFADYIDSFEGILPKLSNRTDVPDLMRPLVAERARGIHNGKGFYNYNEKQAKAWEEAFAQFNKEIYDLATRYTEKHIREKVYNEEKKLSKI</sequence>
<dbReference type="Pfam" id="PF02737">
    <property type="entry name" value="3HCDH_N"/>
    <property type="match status" value="1"/>
</dbReference>
<evidence type="ECO:0000259" key="5">
    <source>
        <dbReference type="Pfam" id="PF02737"/>
    </source>
</evidence>
<accession>A0A5D4H841</accession>
<evidence type="ECO:0000313" key="6">
    <source>
        <dbReference type="EMBL" id="TYR35605.1"/>
    </source>
</evidence>
<keyword evidence="7" id="KW-1185">Reference proteome</keyword>
<dbReference type="InterPro" id="IPR006108">
    <property type="entry name" value="3HC_DH_C"/>
</dbReference>
<dbReference type="InterPro" id="IPR006180">
    <property type="entry name" value="3-OHacyl-CoA_DH_CS"/>
</dbReference>
<dbReference type="InterPro" id="IPR036291">
    <property type="entry name" value="NAD(P)-bd_dom_sf"/>
</dbReference>
<dbReference type="GO" id="GO:0006631">
    <property type="term" value="P:fatty acid metabolic process"/>
    <property type="evidence" value="ECO:0007669"/>
    <property type="project" value="InterPro"/>
</dbReference>
<dbReference type="PIRSF" id="PIRSF000105">
    <property type="entry name" value="HCDH"/>
    <property type="match status" value="1"/>
</dbReference>
<feature type="domain" description="3-hydroxyacyl-CoA dehydrogenase NAD binding" evidence="5">
    <location>
        <begin position="10"/>
        <end position="187"/>
    </location>
</feature>
<evidence type="ECO:0000259" key="4">
    <source>
        <dbReference type="Pfam" id="PF00725"/>
    </source>
</evidence>